<dbReference type="Gene3D" id="3.40.50.10140">
    <property type="entry name" value="Toll/interleukin-1 receptor homology (TIR) domain"/>
    <property type="match status" value="1"/>
</dbReference>
<accession>A0A392MA02</accession>
<dbReference type="EC" id="3.2.2.6" evidence="1"/>
<dbReference type="Pfam" id="PF01582">
    <property type="entry name" value="TIR"/>
    <property type="match status" value="1"/>
</dbReference>
<dbReference type="PANTHER" id="PTHR32009">
    <property type="entry name" value="TMV RESISTANCE PROTEIN N-LIKE"/>
    <property type="match status" value="1"/>
</dbReference>
<keyword evidence="7" id="KW-1185">Reference proteome</keyword>
<evidence type="ECO:0000256" key="1">
    <source>
        <dbReference type="ARBA" id="ARBA00011982"/>
    </source>
</evidence>
<evidence type="ECO:0000259" key="5">
    <source>
        <dbReference type="PROSITE" id="PS50104"/>
    </source>
</evidence>
<dbReference type="SUPFAM" id="SSF52200">
    <property type="entry name" value="Toll/Interleukin receptor TIR domain"/>
    <property type="match status" value="1"/>
</dbReference>
<keyword evidence="2" id="KW-0378">Hydrolase</keyword>
<dbReference type="GO" id="GO:0061809">
    <property type="term" value="F:NAD+ nucleosidase activity, cyclic ADP-ribose generating"/>
    <property type="evidence" value="ECO:0007669"/>
    <property type="project" value="UniProtKB-EC"/>
</dbReference>
<dbReference type="InterPro" id="IPR035897">
    <property type="entry name" value="Toll_tir_struct_dom_sf"/>
</dbReference>
<gene>
    <name evidence="6" type="ORF">A2U01_0004464</name>
</gene>
<comment type="caution">
    <text evidence="6">The sequence shown here is derived from an EMBL/GenBank/DDBJ whole genome shotgun (WGS) entry which is preliminary data.</text>
</comment>
<dbReference type="PROSITE" id="PS50104">
    <property type="entry name" value="TIR"/>
    <property type="match status" value="1"/>
</dbReference>
<sequence>MSPPPTPKHDVFLSFRGEDTRYNFISHLYAELCRKNIKTFIDYELVRGEKISPALSKAIEESKIYVVILSEHYASSTWCLDERYSNADIDMEGM</sequence>
<dbReference type="GO" id="GO:0007165">
    <property type="term" value="P:signal transduction"/>
    <property type="evidence" value="ECO:0007669"/>
    <property type="project" value="InterPro"/>
</dbReference>
<evidence type="ECO:0000256" key="4">
    <source>
        <dbReference type="ARBA" id="ARBA00047304"/>
    </source>
</evidence>
<name>A0A392MA02_9FABA</name>
<dbReference type="EMBL" id="LXQA010005515">
    <property type="protein sequence ID" value="MCH83638.1"/>
    <property type="molecule type" value="Genomic_DNA"/>
</dbReference>
<organism evidence="6 7">
    <name type="scientific">Trifolium medium</name>
    <dbReference type="NCBI Taxonomy" id="97028"/>
    <lineage>
        <taxon>Eukaryota</taxon>
        <taxon>Viridiplantae</taxon>
        <taxon>Streptophyta</taxon>
        <taxon>Embryophyta</taxon>
        <taxon>Tracheophyta</taxon>
        <taxon>Spermatophyta</taxon>
        <taxon>Magnoliopsida</taxon>
        <taxon>eudicotyledons</taxon>
        <taxon>Gunneridae</taxon>
        <taxon>Pentapetalae</taxon>
        <taxon>rosids</taxon>
        <taxon>fabids</taxon>
        <taxon>Fabales</taxon>
        <taxon>Fabaceae</taxon>
        <taxon>Papilionoideae</taxon>
        <taxon>50 kb inversion clade</taxon>
        <taxon>NPAAA clade</taxon>
        <taxon>Hologalegina</taxon>
        <taxon>IRL clade</taxon>
        <taxon>Trifolieae</taxon>
        <taxon>Trifolium</taxon>
    </lineage>
</organism>
<evidence type="ECO:0000256" key="3">
    <source>
        <dbReference type="ARBA" id="ARBA00023027"/>
    </source>
</evidence>
<protein>
    <recommendedName>
        <fullName evidence="1">ADP-ribosyl cyclase/cyclic ADP-ribose hydrolase</fullName>
        <ecNumber evidence="1">3.2.2.6</ecNumber>
    </recommendedName>
</protein>
<dbReference type="SMART" id="SM00255">
    <property type="entry name" value="TIR"/>
    <property type="match status" value="1"/>
</dbReference>
<evidence type="ECO:0000313" key="6">
    <source>
        <dbReference type="EMBL" id="MCH83638.1"/>
    </source>
</evidence>
<evidence type="ECO:0000256" key="2">
    <source>
        <dbReference type="ARBA" id="ARBA00022801"/>
    </source>
</evidence>
<proteinExistence type="predicted"/>
<dbReference type="InterPro" id="IPR000157">
    <property type="entry name" value="TIR_dom"/>
</dbReference>
<evidence type="ECO:0000313" key="7">
    <source>
        <dbReference type="Proteomes" id="UP000265520"/>
    </source>
</evidence>
<reference evidence="6 7" key="1">
    <citation type="journal article" date="2018" name="Front. Plant Sci.">
        <title>Red Clover (Trifolium pratense) and Zigzag Clover (T. medium) - A Picture of Genomic Similarities and Differences.</title>
        <authorList>
            <person name="Dluhosova J."/>
            <person name="Istvanek J."/>
            <person name="Nedelnik J."/>
            <person name="Repkova J."/>
        </authorList>
    </citation>
    <scope>NUCLEOTIDE SEQUENCE [LARGE SCALE GENOMIC DNA]</scope>
    <source>
        <strain evidence="7">cv. 10/8</strain>
        <tissue evidence="6">Leaf</tissue>
    </source>
</reference>
<dbReference type="PANTHER" id="PTHR32009:SF39">
    <property type="entry name" value="TIR DOMAIN-CONTAINING PROTEIN"/>
    <property type="match status" value="1"/>
</dbReference>
<keyword evidence="3" id="KW-0520">NAD</keyword>
<comment type="catalytic activity">
    <reaction evidence="4">
        <text>NAD(+) + H2O = ADP-D-ribose + nicotinamide + H(+)</text>
        <dbReference type="Rhea" id="RHEA:16301"/>
        <dbReference type="ChEBI" id="CHEBI:15377"/>
        <dbReference type="ChEBI" id="CHEBI:15378"/>
        <dbReference type="ChEBI" id="CHEBI:17154"/>
        <dbReference type="ChEBI" id="CHEBI:57540"/>
        <dbReference type="ChEBI" id="CHEBI:57967"/>
        <dbReference type="EC" id="3.2.2.6"/>
    </reaction>
    <physiologicalReaction direction="left-to-right" evidence="4">
        <dbReference type="Rhea" id="RHEA:16302"/>
    </physiologicalReaction>
</comment>
<dbReference type="Proteomes" id="UP000265520">
    <property type="component" value="Unassembled WGS sequence"/>
</dbReference>
<feature type="domain" description="TIR" evidence="5">
    <location>
        <begin position="7"/>
        <end position="94"/>
    </location>
</feature>
<dbReference type="AlphaFoldDB" id="A0A392MA02"/>